<proteinExistence type="predicted"/>
<dbReference type="PATRIC" id="fig|932677.3.peg.837"/>
<gene>
    <name evidence="1" type="ordered locus">PAJ_0746</name>
</gene>
<evidence type="ECO:0000313" key="2">
    <source>
        <dbReference type="Proteomes" id="UP000006690"/>
    </source>
</evidence>
<sequence>MIHYHGGPITPDVAALKAWRGRHAFISFAHRDQINLASEVCQSFAVDNGAFTAWKAAGKNKIDWEDYYEFVARWKNHPGFDFAIIPDVIDGGEAENEALLDEWPHGDFFGVPVWHMNESDDRFIRLCNEYPRVAIGSCGEYDVKRPNLAVSRMKELIRHVTDVKGQPVAKLHGLRMLNPLIFTKLPLASADSTNVARNIGIDKAWSGAYSPASKETRASVLVERIESHNSPGSLVYCEKRDRMSFQLHLEV</sequence>
<dbReference type="OrthoDB" id="3078160at2"/>
<dbReference type="EMBL" id="AP012032">
    <property type="protein sequence ID" value="BAK10826.1"/>
    <property type="molecule type" value="Genomic_DNA"/>
</dbReference>
<dbReference type="RefSeq" id="WP_014593368.1">
    <property type="nucleotide sequence ID" value="NC_017531.2"/>
</dbReference>
<dbReference type="HOGENOM" id="CLU_084721_0_0_6"/>
<dbReference type="eggNOG" id="ENOG502Z91Y">
    <property type="taxonomic scope" value="Bacteria"/>
</dbReference>
<evidence type="ECO:0000313" key="1">
    <source>
        <dbReference type="EMBL" id="BAK10826.1"/>
    </source>
</evidence>
<name>A0A0H3KUV5_PANAA</name>
<dbReference type="KEGG" id="paj:PAJ_0746"/>
<accession>A0A0H3KUV5</accession>
<reference evidence="2" key="1">
    <citation type="journal article" date="2012" name="Appl. Microbiol. Biotechnol.">
        <title>The complete genome sequence of Pantoea ananatis AJ13355, an organism with great biotechnological potential.</title>
        <authorList>
            <person name="Hara Y."/>
            <person name="Kadotani N."/>
            <person name="Izui H."/>
            <person name="Katashkina J.I."/>
            <person name="Kuvaeva T.M."/>
            <person name="Andreeva I.G."/>
            <person name="Golubeva L.I."/>
            <person name="Malko D.B."/>
            <person name="Makeev V.J."/>
            <person name="Mashko S.V."/>
            <person name="Kozlov Y.I."/>
        </authorList>
    </citation>
    <scope>NUCLEOTIDE SEQUENCE [LARGE SCALE GENOMIC DNA]</scope>
    <source>
        <strain evidence="2">AJ13355</strain>
    </source>
</reference>
<dbReference type="AlphaFoldDB" id="A0A0H3KUV5"/>
<organism evidence="1 2">
    <name type="scientific">Pantoea ananatis (strain AJ13355)</name>
    <dbReference type="NCBI Taxonomy" id="932677"/>
    <lineage>
        <taxon>Bacteria</taxon>
        <taxon>Pseudomonadati</taxon>
        <taxon>Pseudomonadota</taxon>
        <taxon>Gammaproteobacteria</taxon>
        <taxon>Enterobacterales</taxon>
        <taxon>Erwiniaceae</taxon>
        <taxon>Pantoea</taxon>
    </lineage>
</organism>
<protein>
    <submittedName>
        <fullName evidence="1">Uncharacterized protein</fullName>
    </submittedName>
</protein>
<dbReference type="Proteomes" id="UP000006690">
    <property type="component" value="Chromosome"/>
</dbReference>